<evidence type="ECO:0000256" key="2">
    <source>
        <dbReference type="SAM" id="Phobius"/>
    </source>
</evidence>
<evidence type="ECO:0000313" key="4">
    <source>
        <dbReference type="Proteomes" id="UP001501576"/>
    </source>
</evidence>
<keyword evidence="4" id="KW-1185">Reference proteome</keyword>
<keyword evidence="2" id="KW-0812">Transmembrane</keyword>
<sequence>MDTAAAEPHMDTAPRPFGALPGHSGLRPPASSWPRGPEMPPEFAGSRGGAPPRGGAADRCCGEGRGGDRSSLRPHKRTRKGTDMRPLAITALATALLGGTALSALRVIDVTLPS</sequence>
<organism evidence="3 4">
    <name type="scientific">Streptomyces mordarskii</name>
    <dbReference type="NCBI Taxonomy" id="1226758"/>
    <lineage>
        <taxon>Bacteria</taxon>
        <taxon>Bacillati</taxon>
        <taxon>Actinomycetota</taxon>
        <taxon>Actinomycetes</taxon>
        <taxon>Kitasatosporales</taxon>
        <taxon>Streptomycetaceae</taxon>
        <taxon>Streptomyces</taxon>
    </lineage>
</organism>
<feature type="compositionally biased region" description="Basic and acidic residues" evidence="1">
    <location>
        <begin position="60"/>
        <end position="71"/>
    </location>
</feature>
<keyword evidence="2" id="KW-0472">Membrane</keyword>
<dbReference type="Proteomes" id="UP001501576">
    <property type="component" value="Unassembled WGS sequence"/>
</dbReference>
<accession>A0ABN1CB09</accession>
<evidence type="ECO:0000256" key="1">
    <source>
        <dbReference type="SAM" id="MobiDB-lite"/>
    </source>
</evidence>
<evidence type="ECO:0000313" key="3">
    <source>
        <dbReference type="EMBL" id="GAA0515054.1"/>
    </source>
</evidence>
<feature type="transmembrane region" description="Helical" evidence="2">
    <location>
        <begin position="87"/>
        <end position="108"/>
    </location>
</feature>
<reference evidence="3 4" key="1">
    <citation type="journal article" date="2019" name="Int. J. Syst. Evol. Microbiol.">
        <title>The Global Catalogue of Microorganisms (GCM) 10K type strain sequencing project: providing services to taxonomists for standard genome sequencing and annotation.</title>
        <authorList>
            <consortium name="The Broad Institute Genomics Platform"/>
            <consortium name="The Broad Institute Genome Sequencing Center for Infectious Disease"/>
            <person name="Wu L."/>
            <person name="Ma J."/>
        </authorList>
    </citation>
    <scope>NUCLEOTIDE SEQUENCE [LARGE SCALE GENOMIC DNA]</scope>
    <source>
        <strain evidence="3 4">JCM 5052</strain>
    </source>
</reference>
<protein>
    <submittedName>
        <fullName evidence="3">Uncharacterized protein</fullName>
    </submittedName>
</protein>
<dbReference type="EMBL" id="BAAABZ010000012">
    <property type="protein sequence ID" value="GAA0515054.1"/>
    <property type="molecule type" value="Genomic_DNA"/>
</dbReference>
<name>A0ABN1CB09_9ACTN</name>
<gene>
    <name evidence="3" type="ORF">GCM10010390_16620</name>
</gene>
<proteinExistence type="predicted"/>
<comment type="caution">
    <text evidence="3">The sequence shown here is derived from an EMBL/GenBank/DDBJ whole genome shotgun (WGS) entry which is preliminary data.</text>
</comment>
<keyword evidence="2" id="KW-1133">Transmembrane helix</keyword>
<feature type="region of interest" description="Disordered" evidence="1">
    <location>
        <begin position="1"/>
        <end position="83"/>
    </location>
</feature>